<name>D4YVY9_LEPIN</name>
<dbReference type="KEGG" id="lil:LA_3356a"/>
<keyword evidence="2" id="KW-1185">Reference proteome</keyword>
<accession>D4YVY9</accession>
<dbReference type="Proteomes" id="UP000001408">
    <property type="component" value="Chromosome I"/>
</dbReference>
<dbReference type="EMBL" id="AE010300">
    <property type="protein sequence ID" value="ADE44215.1"/>
    <property type="molecule type" value="Genomic_DNA"/>
</dbReference>
<gene>
    <name evidence="1" type="ORF">LA_3356a</name>
</gene>
<evidence type="ECO:0000313" key="2">
    <source>
        <dbReference type="Proteomes" id="UP000001408"/>
    </source>
</evidence>
<proteinExistence type="predicted"/>
<protein>
    <submittedName>
        <fullName evidence="1">Uncharacterized protein</fullName>
    </submittedName>
</protein>
<dbReference type="InParanoid" id="D4YVY9"/>
<dbReference type="HOGENOM" id="CLU_2807213_0_0_12"/>
<dbReference type="EnsemblBacteria" id="ADE44215">
    <property type="protein sequence ID" value="ADE44215"/>
    <property type="gene ID" value="LA_3356a"/>
</dbReference>
<evidence type="ECO:0000313" key="1">
    <source>
        <dbReference type="EMBL" id="ADE44215.1"/>
    </source>
</evidence>
<organism evidence="1 2">
    <name type="scientific">Leptospira interrogans serogroup Icterohaemorrhagiae serovar Lai (strain 56601)</name>
    <dbReference type="NCBI Taxonomy" id="189518"/>
    <lineage>
        <taxon>Bacteria</taxon>
        <taxon>Pseudomonadati</taxon>
        <taxon>Spirochaetota</taxon>
        <taxon>Spirochaetia</taxon>
        <taxon>Leptospirales</taxon>
        <taxon>Leptospiraceae</taxon>
        <taxon>Leptospira</taxon>
    </lineage>
</organism>
<sequence>MTQGQVAMSAIDKSLPPKNLLSLSLLSKTEYNRLVSFWYLLIAKGIFSGAYLRNTPACPCIGPTPPI</sequence>
<dbReference type="PaxDb" id="189518-LA_3356a"/>
<reference evidence="1 2" key="1">
    <citation type="journal article" date="2003" name="Nature">
        <title>Unique physiological and pathogenic features of Leptospira interrogans revealed by whole-genome sequencing.</title>
        <authorList>
            <person name="Ren S.X."/>
            <person name="Fu G."/>
            <person name="Jiang X.G."/>
            <person name="Zeng R."/>
            <person name="Miao Y.G."/>
            <person name="Xu H."/>
            <person name="Zhang Y.X."/>
            <person name="Xiong H."/>
            <person name="Lu G."/>
            <person name="Lu L.F."/>
            <person name="Jiang H.Q."/>
            <person name="Jia J."/>
            <person name="Tu Y.F."/>
            <person name="Jiang J.X."/>
            <person name="Gu W.Y."/>
            <person name="Zhang Y.Q."/>
            <person name="Cai Z."/>
            <person name="Sheng H.H."/>
            <person name="Yin H.F."/>
            <person name="Zhang Y."/>
            <person name="Zhu G.F."/>
            <person name="Wan M."/>
            <person name="Huang H.L."/>
            <person name="Qian Z."/>
            <person name="Wang S.Y."/>
            <person name="Ma W."/>
            <person name="Yao Z.J."/>
            <person name="Shen Y."/>
            <person name="Qiang B.Q."/>
            <person name="Xia Q.C."/>
            <person name="Guo X.K."/>
            <person name="Danchin A."/>
            <person name="Saint Girons I."/>
            <person name="Somerville R.L."/>
            <person name="Wen Y.M."/>
            <person name="Shi M.H."/>
            <person name="Chen Z."/>
            <person name="Xu J.G."/>
            <person name="Zhao G.P."/>
        </authorList>
    </citation>
    <scope>NUCLEOTIDE SEQUENCE [LARGE SCALE GENOMIC DNA]</scope>
    <source>
        <strain evidence="1 2">56601</strain>
    </source>
</reference>
<dbReference type="AlphaFoldDB" id="D4YVY9"/>